<reference evidence="2 3" key="1">
    <citation type="submission" date="2023-03" db="EMBL/GenBank/DDBJ databases">
        <title>High-quality genome of Scylla paramamosain provides insights in environmental adaptation.</title>
        <authorList>
            <person name="Zhang L."/>
        </authorList>
    </citation>
    <scope>NUCLEOTIDE SEQUENCE [LARGE SCALE GENOMIC DNA]</scope>
    <source>
        <strain evidence="2">LZ_2023a</strain>
        <tissue evidence="2">Muscle</tissue>
    </source>
</reference>
<evidence type="ECO:0000313" key="2">
    <source>
        <dbReference type="EMBL" id="KAK8405447.1"/>
    </source>
</evidence>
<feature type="region of interest" description="Disordered" evidence="1">
    <location>
        <begin position="177"/>
        <end position="237"/>
    </location>
</feature>
<dbReference type="Proteomes" id="UP001487740">
    <property type="component" value="Unassembled WGS sequence"/>
</dbReference>
<feature type="compositionally biased region" description="Acidic residues" evidence="1">
    <location>
        <begin position="189"/>
        <end position="198"/>
    </location>
</feature>
<evidence type="ECO:0000256" key="1">
    <source>
        <dbReference type="SAM" id="MobiDB-lite"/>
    </source>
</evidence>
<comment type="caution">
    <text evidence="2">The sequence shown here is derived from an EMBL/GenBank/DDBJ whole genome shotgun (WGS) entry which is preliminary data.</text>
</comment>
<name>A0AAW0UZB9_SCYPA</name>
<keyword evidence="3" id="KW-1185">Reference proteome</keyword>
<organism evidence="2 3">
    <name type="scientific">Scylla paramamosain</name>
    <name type="common">Mud crab</name>
    <dbReference type="NCBI Taxonomy" id="85552"/>
    <lineage>
        <taxon>Eukaryota</taxon>
        <taxon>Metazoa</taxon>
        <taxon>Ecdysozoa</taxon>
        <taxon>Arthropoda</taxon>
        <taxon>Crustacea</taxon>
        <taxon>Multicrustacea</taxon>
        <taxon>Malacostraca</taxon>
        <taxon>Eumalacostraca</taxon>
        <taxon>Eucarida</taxon>
        <taxon>Decapoda</taxon>
        <taxon>Pleocyemata</taxon>
        <taxon>Brachyura</taxon>
        <taxon>Eubrachyura</taxon>
        <taxon>Portunoidea</taxon>
        <taxon>Portunidae</taxon>
        <taxon>Portuninae</taxon>
        <taxon>Scylla</taxon>
    </lineage>
</organism>
<sequence length="237" mass="27107">MKSLWKFPDLVERLLKGYAPSVVCPTTGFLNVAVHDYILKYDFFKDSNCVKMSLRLLGDRDIATKEKKLSMYNIEMNGTNKRKLDDNVIVTFSNKIFKSNSKEIRDRLREKDKQETAEKIVRWHMEFGCNWNDRTKLDRVLGMLGGVDTASVRSRPFLETREDDEKAPAKITLKRLVASEPNGPAVSETMEEGEDDKEGDSGGCSIKKLTTGKMPPLPPLPCPGIMKEQPKRRERRH</sequence>
<proteinExistence type="predicted"/>
<protein>
    <submittedName>
        <fullName evidence="2">Uncharacterized protein</fullName>
    </submittedName>
</protein>
<gene>
    <name evidence="2" type="ORF">O3P69_001783</name>
</gene>
<evidence type="ECO:0000313" key="3">
    <source>
        <dbReference type="Proteomes" id="UP001487740"/>
    </source>
</evidence>
<accession>A0AAW0UZB9</accession>
<dbReference type="AlphaFoldDB" id="A0AAW0UZB9"/>
<dbReference type="EMBL" id="JARAKH010000003">
    <property type="protein sequence ID" value="KAK8405447.1"/>
    <property type="molecule type" value="Genomic_DNA"/>
</dbReference>